<dbReference type="EMBL" id="JAINUL010000001">
    <property type="protein sequence ID" value="MCC0100207.1"/>
    <property type="molecule type" value="Genomic_DNA"/>
</dbReference>
<gene>
    <name evidence="1" type="ORF">K7B10_36615</name>
</gene>
<accession>A0ABS8EIB7</accession>
<evidence type="ECO:0000313" key="1">
    <source>
        <dbReference type="EMBL" id="MCC0100207.1"/>
    </source>
</evidence>
<name>A0ABS8EIB7_9ACTN</name>
<keyword evidence="2" id="KW-1185">Reference proteome</keyword>
<evidence type="ECO:0000313" key="2">
    <source>
        <dbReference type="Proteomes" id="UP001520654"/>
    </source>
</evidence>
<comment type="caution">
    <text evidence="1">The sequence shown here is derived from an EMBL/GenBank/DDBJ whole genome shotgun (WGS) entry which is preliminary data.</text>
</comment>
<proteinExistence type="predicted"/>
<reference evidence="1 2" key="1">
    <citation type="submission" date="2021-08" db="EMBL/GenBank/DDBJ databases">
        <title>Genomic Architecture of Streptomyces flavotricini NGL1 and Streptomyces erythrochromogenes HMS4 With Differential Plant Beneficial attributes and laccase production capabilities.</title>
        <authorList>
            <person name="Salwan R."/>
            <person name="Kaur R."/>
            <person name="Sharma V."/>
        </authorList>
    </citation>
    <scope>NUCLEOTIDE SEQUENCE [LARGE SCALE GENOMIC DNA]</scope>
    <source>
        <strain evidence="1 2">NGL1</strain>
    </source>
</reference>
<protein>
    <submittedName>
        <fullName evidence="1">Uncharacterized protein</fullName>
    </submittedName>
</protein>
<dbReference type="RefSeq" id="WP_229343541.1">
    <property type="nucleotide sequence ID" value="NZ_JAINUL010000001.1"/>
</dbReference>
<organism evidence="1 2">
    <name type="scientific">Streptomyces flavotricini</name>
    <dbReference type="NCBI Taxonomy" id="66888"/>
    <lineage>
        <taxon>Bacteria</taxon>
        <taxon>Bacillati</taxon>
        <taxon>Actinomycetota</taxon>
        <taxon>Actinomycetes</taxon>
        <taxon>Kitasatosporales</taxon>
        <taxon>Streptomycetaceae</taxon>
        <taxon>Streptomyces</taxon>
    </lineage>
</organism>
<dbReference type="Proteomes" id="UP001520654">
    <property type="component" value="Unassembled WGS sequence"/>
</dbReference>
<sequence length="80" mass="8639">MTPIRQAPASFRGPSGITRTFLLDRAASYNALLHQQLIGPWNVPDLRRNLNIVAVDDVTGAPDGLQPADLARAIIAYNTA</sequence>